<proteinExistence type="predicted"/>
<dbReference type="Proteomes" id="UP000008810">
    <property type="component" value="Chromosome 5"/>
</dbReference>
<reference evidence="1" key="2">
    <citation type="submission" date="2017-06" db="EMBL/GenBank/DDBJ databases">
        <title>WGS assembly of Brachypodium distachyon.</title>
        <authorList>
            <consortium name="The International Brachypodium Initiative"/>
            <person name="Lucas S."/>
            <person name="Harmon-Smith M."/>
            <person name="Lail K."/>
            <person name="Tice H."/>
            <person name="Grimwood J."/>
            <person name="Bruce D."/>
            <person name="Barry K."/>
            <person name="Shu S."/>
            <person name="Lindquist E."/>
            <person name="Wang M."/>
            <person name="Pitluck S."/>
            <person name="Vogel J.P."/>
            <person name="Garvin D.F."/>
            <person name="Mockler T.C."/>
            <person name="Schmutz J."/>
            <person name="Rokhsar D."/>
            <person name="Bevan M.W."/>
        </authorList>
    </citation>
    <scope>NUCLEOTIDE SEQUENCE</scope>
    <source>
        <strain evidence="1">Bd21</strain>
    </source>
</reference>
<organism evidence="1">
    <name type="scientific">Brachypodium distachyon</name>
    <name type="common">Purple false brome</name>
    <name type="synonym">Trachynia distachya</name>
    <dbReference type="NCBI Taxonomy" id="15368"/>
    <lineage>
        <taxon>Eukaryota</taxon>
        <taxon>Viridiplantae</taxon>
        <taxon>Streptophyta</taxon>
        <taxon>Embryophyta</taxon>
        <taxon>Tracheophyta</taxon>
        <taxon>Spermatophyta</taxon>
        <taxon>Magnoliopsida</taxon>
        <taxon>Liliopsida</taxon>
        <taxon>Poales</taxon>
        <taxon>Poaceae</taxon>
        <taxon>BOP clade</taxon>
        <taxon>Pooideae</taxon>
        <taxon>Stipodae</taxon>
        <taxon>Brachypodieae</taxon>
        <taxon>Brachypodium</taxon>
    </lineage>
</organism>
<sequence length="71" mass="7593">MRNALAGSAAHPRNGILLREGVRVYGSMPQLPVEKASLPLKHDSVSFVDLLCFLPGGQSGSWSLSPLHVLL</sequence>
<dbReference type="InParanoid" id="A0A2K2CIB9"/>
<name>A0A2K2CIB9_BRADI</name>
<dbReference type="Gramene" id="PNT61765">
    <property type="protein sequence ID" value="PNT61765"/>
    <property type="gene ID" value="BRADI_5g20403v3"/>
</dbReference>
<dbReference type="EnsemblPlants" id="PNT61765">
    <property type="protein sequence ID" value="PNT61765"/>
    <property type="gene ID" value="BRADI_5g20403v3"/>
</dbReference>
<reference evidence="2" key="3">
    <citation type="submission" date="2018-08" db="UniProtKB">
        <authorList>
            <consortium name="EnsemblPlants"/>
        </authorList>
    </citation>
    <scope>IDENTIFICATION</scope>
    <source>
        <strain evidence="2">cv. Bd21</strain>
    </source>
</reference>
<accession>A0A2K2CIB9</accession>
<evidence type="ECO:0000313" key="3">
    <source>
        <dbReference type="Proteomes" id="UP000008810"/>
    </source>
</evidence>
<evidence type="ECO:0000313" key="1">
    <source>
        <dbReference type="EMBL" id="PNT61765.1"/>
    </source>
</evidence>
<dbReference type="EMBL" id="CM000884">
    <property type="protein sequence ID" value="PNT61765.1"/>
    <property type="molecule type" value="Genomic_DNA"/>
</dbReference>
<dbReference type="AlphaFoldDB" id="A0A2K2CIB9"/>
<gene>
    <name evidence="1" type="ORF">BRADI_5g20403v3</name>
</gene>
<evidence type="ECO:0000313" key="2">
    <source>
        <dbReference type="EnsemblPlants" id="PNT61765"/>
    </source>
</evidence>
<keyword evidence="3" id="KW-1185">Reference proteome</keyword>
<reference evidence="1 2" key="1">
    <citation type="journal article" date="2010" name="Nature">
        <title>Genome sequencing and analysis of the model grass Brachypodium distachyon.</title>
        <authorList>
            <consortium name="International Brachypodium Initiative"/>
        </authorList>
    </citation>
    <scope>NUCLEOTIDE SEQUENCE [LARGE SCALE GENOMIC DNA]</scope>
    <source>
        <strain evidence="1 2">Bd21</strain>
    </source>
</reference>
<protein>
    <submittedName>
        <fullName evidence="1 2">Uncharacterized protein</fullName>
    </submittedName>
</protein>